<organism evidence="8 9">
    <name type="scientific">Nematostella vectensis</name>
    <name type="common">Starlet sea anemone</name>
    <dbReference type="NCBI Taxonomy" id="45351"/>
    <lineage>
        <taxon>Eukaryota</taxon>
        <taxon>Metazoa</taxon>
        <taxon>Cnidaria</taxon>
        <taxon>Anthozoa</taxon>
        <taxon>Hexacorallia</taxon>
        <taxon>Actiniaria</taxon>
        <taxon>Edwardsiidae</taxon>
        <taxon>Nematostella</taxon>
    </lineage>
</organism>
<accession>A7S812</accession>
<dbReference type="PANTHER" id="PTHR14211:SF7">
    <property type="entry name" value="RIBOSOME BIOGENESIS PROTEIN NOP53"/>
    <property type="match status" value="1"/>
</dbReference>
<keyword evidence="4 5" id="KW-0539">Nucleus</keyword>
<feature type="coiled-coil region" evidence="6">
    <location>
        <begin position="204"/>
        <end position="235"/>
    </location>
</feature>
<feature type="compositionally biased region" description="Acidic residues" evidence="7">
    <location>
        <begin position="259"/>
        <end position="275"/>
    </location>
</feature>
<dbReference type="STRING" id="45351.A7S812"/>
<comment type="similarity">
    <text evidence="1 5">Belongs to the NOP53 family.</text>
</comment>
<evidence type="ECO:0000256" key="2">
    <source>
        <dbReference type="ARBA" id="ARBA00018339"/>
    </source>
</evidence>
<keyword evidence="3 5" id="KW-0690">Ribosome biogenesis</keyword>
<feature type="compositionally biased region" description="Basic residues" evidence="7">
    <location>
        <begin position="99"/>
        <end position="113"/>
    </location>
</feature>
<reference evidence="8 9" key="1">
    <citation type="journal article" date="2007" name="Science">
        <title>Sea anemone genome reveals ancestral eumetazoan gene repertoire and genomic organization.</title>
        <authorList>
            <person name="Putnam N.H."/>
            <person name="Srivastava M."/>
            <person name="Hellsten U."/>
            <person name="Dirks B."/>
            <person name="Chapman J."/>
            <person name="Salamov A."/>
            <person name="Terry A."/>
            <person name="Shapiro H."/>
            <person name="Lindquist E."/>
            <person name="Kapitonov V.V."/>
            <person name="Jurka J."/>
            <person name="Genikhovich G."/>
            <person name="Grigoriev I.V."/>
            <person name="Lucas S.M."/>
            <person name="Steele R.E."/>
            <person name="Finnerty J.R."/>
            <person name="Technau U."/>
            <person name="Martindale M.Q."/>
            <person name="Rokhsar D.S."/>
        </authorList>
    </citation>
    <scope>NUCLEOTIDE SEQUENCE [LARGE SCALE GENOMIC DNA]</scope>
    <source>
        <strain evidence="9">CH2 X CH6</strain>
    </source>
</reference>
<evidence type="ECO:0000256" key="4">
    <source>
        <dbReference type="ARBA" id="ARBA00023242"/>
    </source>
</evidence>
<feature type="region of interest" description="Disordered" evidence="7">
    <location>
        <begin position="330"/>
        <end position="363"/>
    </location>
</feature>
<feature type="compositionally biased region" description="Basic and acidic residues" evidence="7">
    <location>
        <begin position="25"/>
        <end position="45"/>
    </location>
</feature>
<dbReference type="AlphaFoldDB" id="A7S812"/>
<dbReference type="PANTHER" id="PTHR14211">
    <property type="entry name" value="GLIOMA SUPPRESSOR CANDIDATE REGION GENE 2"/>
    <property type="match status" value="1"/>
</dbReference>
<feature type="region of interest" description="Disordered" evidence="7">
    <location>
        <begin position="1"/>
        <end position="149"/>
    </location>
</feature>
<dbReference type="Pfam" id="PF07767">
    <property type="entry name" value="Nop53"/>
    <property type="match status" value="1"/>
</dbReference>
<feature type="region of interest" description="Disordered" evidence="7">
    <location>
        <begin position="236"/>
        <end position="311"/>
    </location>
</feature>
<dbReference type="HOGENOM" id="CLU_035888_0_1_1"/>
<keyword evidence="9" id="KW-1185">Reference proteome</keyword>
<gene>
    <name evidence="8" type="ORF">NEMVEDRAFT_v1g237013</name>
</gene>
<dbReference type="GO" id="GO:0005730">
    <property type="term" value="C:nucleolus"/>
    <property type="evidence" value="ECO:0000318"/>
    <property type="project" value="GO_Central"/>
</dbReference>
<dbReference type="PIRSF" id="PIRSF017302">
    <property type="entry name" value="Gltscr2"/>
    <property type="match status" value="1"/>
</dbReference>
<dbReference type="GO" id="GO:0000027">
    <property type="term" value="P:ribosomal large subunit assembly"/>
    <property type="evidence" value="ECO:0000318"/>
    <property type="project" value="GO_Central"/>
</dbReference>
<evidence type="ECO:0000313" key="9">
    <source>
        <dbReference type="Proteomes" id="UP000001593"/>
    </source>
</evidence>
<comment type="subcellular location">
    <subcellularLocation>
        <location evidence="5">Nucleus</location>
        <location evidence="5">Nucleolus</location>
    </subcellularLocation>
    <subcellularLocation>
        <location evidence="5">Nucleus</location>
        <location evidence="5">Nucleoplasm</location>
    </subcellularLocation>
</comment>
<evidence type="ECO:0000313" key="8">
    <source>
        <dbReference type="EMBL" id="EDO40213.1"/>
    </source>
</evidence>
<sequence>MADKSPSTRAKKRKVSKKSKKSWRKFTDIKDVEEHFEEARRDERTGGPASEKPDASLFFVDTKSKEPETDGTQNKRSRKRKLLKCDQLLLPDTRLKPIGSKKRKVKQSSKKKTLLVNDSSSDEDEPPPKPLVKEKSKKPRAKNKEVFDLWGKEDTPKDVNEHYLKVTGKMKVKMPKSARRKVTELTAVEVCHPGASYNPTFEDHQELLLNANEIEVKKQKENEKLERQVRFLTKDEAAALPTWEEEMGEGLFDDKSDDDKVDDDDDDDEDNEEEVMNGPILRSKQKTSQQKRKELEEKQKQKELEAEKEQKLKENDIFRIKTIKKEIASAENKMAKRRRKKEEEKKTSLQKTRKLGRHTYVNPNVEIQLSDEISGNLRKLKQEGNLMTDRFRSLQKRNIIEPRVPVLPHRKYALKEYEKRSHRKPCINEIWEENAKKKNTR</sequence>
<dbReference type="eggNOG" id="KOG2823">
    <property type="taxonomic scope" value="Eukaryota"/>
</dbReference>
<protein>
    <recommendedName>
        <fullName evidence="2 5">Ribosome biogenesis protein NOP53</fullName>
    </recommendedName>
</protein>
<dbReference type="OMA" id="TEKWTHK"/>
<comment type="function">
    <text evidence="5">May play a role in ribosome biogenesis.</text>
</comment>
<dbReference type="GO" id="GO:0006364">
    <property type="term" value="P:rRNA processing"/>
    <property type="evidence" value="ECO:0000318"/>
    <property type="project" value="GO_Central"/>
</dbReference>
<dbReference type="GO" id="GO:0008097">
    <property type="term" value="F:5S rRNA binding"/>
    <property type="evidence" value="ECO:0000318"/>
    <property type="project" value="GO_Central"/>
</dbReference>
<keyword evidence="6" id="KW-0175">Coiled coil</keyword>
<evidence type="ECO:0000256" key="6">
    <source>
        <dbReference type="SAM" id="Coils"/>
    </source>
</evidence>
<dbReference type="OrthoDB" id="5072at2759"/>
<dbReference type="Proteomes" id="UP000001593">
    <property type="component" value="Unassembled WGS sequence"/>
</dbReference>
<dbReference type="InterPro" id="IPR011687">
    <property type="entry name" value="Nop53/GLTSCR2"/>
</dbReference>
<dbReference type="GO" id="GO:0005654">
    <property type="term" value="C:nucleoplasm"/>
    <property type="evidence" value="ECO:0007669"/>
    <property type="project" value="UniProtKB-SubCell"/>
</dbReference>
<dbReference type="EMBL" id="DS469595">
    <property type="protein sequence ID" value="EDO40213.1"/>
    <property type="molecule type" value="Genomic_DNA"/>
</dbReference>
<proteinExistence type="inferred from homology"/>
<dbReference type="InParanoid" id="A7S812"/>
<evidence type="ECO:0000256" key="7">
    <source>
        <dbReference type="SAM" id="MobiDB-lite"/>
    </source>
</evidence>
<name>A7S812_NEMVE</name>
<feature type="compositionally biased region" description="Basic and acidic residues" evidence="7">
    <location>
        <begin position="291"/>
        <end position="311"/>
    </location>
</feature>
<dbReference type="PhylomeDB" id="A7S812"/>
<dbReference type="KEGG" id="nve:5511901"/>
<evidence type="ECO:0000256" key="3">
    <source>
        <dbReference type="ARBA" id="ARBA00022517"/>
    </source>
</evidence>
<evidence type="ECO:0000256" key="5">
    <source>
        <dbReference type="PIRNR" id="PIRNR017302"/>
    </source>
</evidence>
<evidence type="ECO:0000256" key="1">
    <source>
        <dbReference type="ARBA" id="ARBA00008838"/>
    </source>
</evidence>
<feature type="compositionally biased region" description="Basic residues" evidence="7">
    <location>
        <begin position="9"/>
        <end position="24"/>
    </location>
</feature>